<proteinExistence type="predicted"/>
<sequence>MQKVLGSCTTEDGGECWQVRGIGVRANTSATAVRSTRLSQFKTWRLFLHRDSSPDGANDGVSTGHNCHAGCCALSPADALLYICCLRSLPP</sequence>
<reference evidence="1" key="1">
    <citation type="submission" date="2022-07" db="EMBL/GenBank/DDBJ databases">
        <title>The genome of Lyophyllum shimeji provides insight into the initial evolution of ectomycorrhizal fungal genome.</title>
        <authorList>
            <person name="Kobayashi Y."/>
            <person name="Shibata T."/>
            <person name="Hirakawa H."/>
            <person name="Shigenobu S."/>
            <person name="Nishiyama T."/>
            <person name="Yamada A."/>
            <person name="Hasebe M."/>
            <person name="Kawaguchi M."/>
        </authorList>
    </citation>
    <scope>NUCLEOTIDE SEQUENCE</scope>
    <source>
        <strain evidence="1">AT787</strain>
    </source>
</reference>
<organism evidence="1 2">
    <name type="scientific">Lyophyllum shimeji</name>
    <name type="common">Hon-shimeji</name>
    <name type="synonym">Tricholoma shimeji</name>
    <dbReference type="NCBI Taxonomy" id="47721"/>
    <lineage>
        <taxon>Eukaryota</taxon>
        <taxon>Fungi</taxon>
        <taxon>Dikarya</taxon>
        <taxon>Basidiomycota</taxon>
        <taxon>Agaricomycotina</taxon>
        <taxon>Agaricomycetes</taxon>
        <taxon>Agaricomycetidae</taxon>
        <taxon>Agaricales</taxon>
        <taxon>Tricholomatineae</taxon>
        <taxon>Lyophyllaceae</taxon>
        <taxon>Lyophyllum</taxon>
    </lineage>
</organism>
<comment type="caution">
    <text evidence="1">The sequence shown here is derived from an EMBL/GenBank/DDBJ whole genome shotgun (WGS) entry which is preliminary data.</text>
</comment>
<gene>
    <name evidence="1" type="ORF">LshimejAT787_0705820</name>
</gene>
<dbReference type="AlphaFoldDB" id="A0A9P3PP67"/>
<accession>A0A9P3PP67</accession>
<evidence type="ECO:0000313" key="2">
    <source>
        <dbReference type="Proteomes" id="UP001063166"/>
    </source>
</evidence>
<protein>
    <submittedName>
        <fullName evidence="1">Uncharacterized protein</fullName>
    </submittedName>
</protein>
<keyword evidence="2" id="KW-1185">Reference proteome</keyword>
<dbReference type="EMBL" id="BRPK01000007">
    <property type="protein sequence ID" value="GLB40072.1"/>
    <property type="molecule type" value="Genomic_DNA"/>
</dbReference>
<name>A0A9P3PP67_LYOSH</name>
<evidence type="ECO:0000313" key="1">
    <source>
        <dbReference type="EMBL" id="GLB40072.1"/>
    </source>
</evidence>
<dbReference type="Proteomes" id="UP001063166">
    <property type="component" value="Unassembled WGS sequence"/>
</dbReference>